<dbReference type="GO" id="GO:0004564">
    <property type="term" value="F:beta-fructofuranosidase activity"/>
    <property type="evidence" value="ECO:0007669"/>
    <property type="project" value="UniProtKB-EC"/>
</dbReference>
<keyword evidence="4 5" id="KW-0326">Glycosidase</keyword>
<dbReference type="CDD" id="cd18623">
    <property type="entry name" value="GH32_ScrB-like"/>
    <property type="match status" value="1"/>
</dbReference>
<dbReference type="STRING" id="1336232.GCA_000518825_01316"/>
<evidence type="ECO:0000256" key="3">
    <source>
        <dbReference type="ARBA" id="ARBA00022801"/>
    </source>
</evidence>
<dbReference type="InterPro" id="IPR051214">
    <property type="entry name" value="GH32_Enzymes"/>
</dbReference>
<evidence type="ECO:0000256" key="2">
    <source>
        <dbReference type="ARBA" id="ARBA00012758"/>
    </source>
</evidence>
<name>A0A249SNU6_9MOLU</name>
<reference evidence="8 9" key="1">
    <citation type="submission" date="2017-08" db="EMBL/GenBank/DDBJ databases">
        <title>Complete Genome Sequence of Mesoplasma chauliocola.</title>
        <authorList>
            <person name="Knight T.F.Jr."/>
            <person name="Citino T."/>
        </authorList>
    </citation>
    <scope>NUCLEOTIDE SEQUENCE [LARGE SCALE GENOMIC DNA]</scope>
    <source>
        <strain evidence="8 9">CHPA-2</strain>
    </source>
</reference>
<feature type="domain" description="Glycosyl hydrolase family 32 C-terminal" evidence="7">
    <location>
        <begin position="368"/>
        <end position="453"/>
    </location>
</feature>
<dbReference type="PANTHER" id="PTHR43101:SF1">
    <property type="entry name" value="BETA-FRUCTOSIDASE"/>
    <property type="match status" value="1"/>
</dbReference>
<dbReference type="InterPro" id="IPR013148">
    <property type="entry name" value="Glyco_hydro_32_N"/>
</dbReference>
<dbReference type="InterPro" id="IPR013320">
    <property type="entry name" value="ConA-like_dom_sf"/>
</dbReference>
<dbReference type="Gene3D" id="2.60.120.560">
    <property type="entry name" value="Exo-inulinase, domain 1"/>
    <property type="match status" value="1"/>
</dbReference>
<comment type="similarity">
    <text evidence="1 5">Belongs to the glycosyl hydrolase 32 family.</text>
</comment>
<dbReference type="RefSeq" id="WP_027875606.1">
    <property type="nucleotide sequence ID" value="NZ_CP023173.1"/>
</dbReference>
<dbReference type="Gene3D" id="2.115.10.20">
    <property type="entry name" value="Glycosyl hydrolase domain, family 43"/>
    <property type="match status" value="1"/>
</dbReference>
<dbReference type="SUPFAM" id="SSF75005">
    <property type="entry name" value="Arabinanase/levansucrase/invertase"/>
    <property type="match status" value="1"/>
</dbReference>
<evidence type="ECO:0000313" key="9">
    <source>
        <dbReference type="Proteomes" id="UP000232229"/>
    </source>
</evidence>
<dbReference type="InterPro" id="IPR001362">
    <property type="entry name" value="Glyco_hydro_32"/>
</dbReference>
<keyword evidence="9" id="KW-1185">Reference proteome</keyword>
<dbReference type="PANTHER" id="PTHR43101">
    <property type="entry name" value="BETA-FRUCTOSIDASE"/>
    <property type="match status" value="1"/>
</dbReference>
<dbReference type="EMBL" id="CP023173">
    <property type="protein sequence ID" value="ASZ09282.1"/>
    <property type="molecule type" value="Genomic_DNA"/>
</dbReference>
<gene>
    <name evidence="8" type="ORF">CK556_02925</name>
</gene>
<evidence type="ECO:0000256" key="5">
    <source>
        <dbReference type="RuleBase" id="RU362110"/>
    </source>
</evidence>
<dbReference type="Pfam" id="PF08244">
    <property type="entry name" value="Glyco_hydro_32C"/>
    <property type="match status" value="1"/>
</dbReference>
<evidence type="ECO:0000313" key="8">
    <source>
        <dbReference type="EMBL" id="ASZ09282.1"/>
    </source>
</evidence>
<dbReference type="AlphaFoldDB" id="A0A249SNU6"/>
<accession>A0A249SNU6</accession>
<dbReference type="InterPro" id="IPR023296">
    <property type="entry name" value="Glyco_hydro_beta-prop_sf"/>
</dbReference>
<protein>
    <recommendedName>
        <fullName evidence="2">beta-fructofuranosidase</fullName>
        <ecNumber evidence="2">3.2.1.26</ecNumber>
    </recommendedName>
</protein>
<dbReference type="EC" id="3.2.1.26" evidence="2"/>
<dbReference type="KEGG" id="mchc:CK556_02925"/>
<proteinExistence type="inferred from homology"/>
<dbReference type="GO" id="GO:0005975">
    <property type="term" value="P:carbohydrate metabolic process"/>
    <property type="evidence" value="ECO:0007669"/>
    <property type="project" value="InterPro"/>
</dbReference>
<dbReference type="SMART" id="SM00640">
    <property type="entry name" value="Glyco_32"/>
    <property type="match status" value="1"/>
</dbReference>
<evidence type="ECO:0000259" key="7">
    <source>
        <dbReference type="Pfam" id="PF08244"/>
    </source>
</evidence>
<dbReference type="InterPro" id="IPR013189">
    <property type="entry name" value="Glyco_hydro_32_C"/>
</dbReference>
<evidence type="ECO:0000256" key="1">
    <source>
        <dbReference type="ARBA" id="ARBA00009902"/>
    </source>
</evidence>
<dbReference type="Proteomes" id="UP000232229">
    <property type="component" value="Chromosome"/>
</dbReference>
<sequence length="483" mass="56838">MQKEKYSLITEQDLNDIQKWHDKKQSDWYNNQYHLAGYSGSTNDPNGLTFLDGKYYIFMQSCPFSIQHFNKSWALYTTTDFINYTYEGLTLTPSNKYDKNGVFSGSARINKNNEIEIYYTGNVKFNDVDRTAYTLKAFIDLKNKIVTKEFLYETDLTKYSGHYRDPIVFEKNNELFMLNGAQTKDIKAVLNIYKFNGTSWENYKDIKFDENDEQNAYMLECPNYFKLDGREYVFACLEQEAPLKEGSHFVKYREVEIDNEMNFKYKTDLLKIDLGFDFYAPQVFSNTGNRVIMLGWLGNSKSNPFPPELTTWSNQLTVPRELFVKNDCLYQLPIKELDNLRTFEIKEVNKTFNYENGLSEIIINNIESDFEIIVSNELNKNIKILNKNNEFIIDRTNMTFNDEENLPSIINNGTLKVKSLRILIDRSTMEIFVNEGQHAISVRFYINKHNQIKTNLSNVKVNQLKGNDYIWNNIIFKNEIKEK</sequence>
<organism evidence="8 9">
    <name type="scientific">Mesoplasma chauliocola</name>
    <dbReference type="NCBI Taxonomy" id="216427"/>
    <lineage>
        <taxon>Bacteria</taxon>
        <taxon>Bacillati</taxon>
        <taxon>Mycoplasmatota</taxon>
        <taxon>Mollicutes</taxon>
        <taxon>Entomoplasmatales</taxon>
        <taxon>Entomoplasmataceae</taxon>
        <taxon>Mesoplasma</taxon>
    </lineage>
</organism>
<dbReference type="Pfam" id="PF00251">
    <property type="entry name" value="Glyco_hydro_32N"/>
    <property type="match status" value="1"/>
</dbReference>
<dbReference type="SUPFAM" id="SSF49899">
    <property type="entry name" value="Concanavalin A-like lectins/glucanases"/>
    <property type="match status" value="1"/>
</dbReference>
<keyword evidence="3 5" id="KW-0378">Hydrolase</keyword>
<evidence type="ECO:0000256" key="4">
    <source>
        <dbReference type="ARBA" id="ARBA00023295"/>
    </source>
</evidence>
<evidence type="ECO:0000259" key="6">
    <source>
        <dbReference type="Pfam" id="PF00251"/>
    </source>
</evidence>
<feature type="domain" description="Glycosyl hydrolase family 32 N-terminal" evidence="6">
    <location>
        <begin position="34"/>
        <end position="333"/>
    </location>
</feature>